<sequence>MTSRIEITPAPPILGSILPPGSKSLTNRALVIAALAEGTSVLTGALESEDTHVMIESLCRLGIDVQHDPHAKVIRVTGCGGAIPVSEADLFVANSGTTIRFLTAMVATGDGKYRLDGIPRMRERPIKDLLDTLGELGVTCISETGNGCPPVVVETSGLVGGVAKIAGDISSQYLSGLMMAAPYAKNGVTLEVVGELVSKPYVHMTAAVMSDFGVTVDAGDLTKLVIPPGKYVGRRYAIEPDASAASYFWGAAAITGGSVTVEGLSRDALQGDVAFCECLEQMGCQVEYGTDSIKVVGSRMHGICVDMNAISDTVQTLAAVALFADGPTTVTGVAHNRHKETDRIGDLAHELRKLGAIVEELEDGLTIIPGKLQGAEIETYNDHRMAMSLALVGLRQPGVVIMNPGCTNKTYPHYFADLARLAGVNFQ</sequence>
<accession>A0A9X1MJ28</accession>
<comment type="similarity">
    <text evidence="2 7">Belongs to the EPSP synthase family.</text>
</comment>
<dbReference type="EC" id="2.5.1.19" evidence="7"/>
<evidence type="ECO:0000259" key="8">
    <source>
        <dbReference type="Pfam" id="PF00275"/>
    </source>
</evidence>
<keyword evidence="3 7" id="KW-0028">Amino-acid biosynthesis</keyword>
<evidence type="ECO:0000256" key="5">
    <source>
        <dbReference type="ARBA" id="ARBA00023141"/>
    </source>
</evidence>
<feature type="binding site" evidence="7">
    <location>
        <position position="384"/>
    </location>
    <ligand>
        <name>phosphoenolpyruvate</name>
        <dbReference type="ChEBI" id="CHEBI:58702"/>
    </ligand>
</feature>
<dbReference type="Pfam" id="PF00275">
    <property type="entry name" value="EPSP_synthase"/>
    <property type="match status" value="1"/>
</dbReference>
<dbReference type="RefSeq" id="WP_230216891.1">
    <property type="nucleotide sequence ID" value="NZ_JAJKFT010000004.1"/>
</dbReference>
<dbReference type="InterPro" id="IPR023193">
    <property type="entry name" value="EPSP_synthase_CS"/>
</dbReference>
<feature type="binding site" evidence="7">
    <location>
        <position position="172"/>
    </location>
    <ligand>
        <name>3-phosphoshikimate</name>
        <dbReference type="ChEBI" id="CHEBI:145989"/>
    </ligand>
</feature>
<feature type="binding site" evidence="7">
    <location>
        <position position="343"/>
    </location>
    <ligand>
        <name>phosphoenolpyruvate</name>
        <dbReference type="ChEBI" id="CHEBI:58702"/>
    </ligand>
</feature>
<evidence type="ECO:0000256" key="7">
    <source>
        <dbReference type="HAMAP-Rule" id="MF_00210"/>
    </source>
</evidence>
<dbReference type="GO" id="GO:0005737">
    <property type="term" value="C:cytoplasm"/>
    <property type="evidence" value="ECO:0007669"/>
    <property type="project" value="UniProtKB-SubCell"/>
</dbReference>
<dbReference type="InterPro" id="IPR001986">
    <property type="entry name" value="Enolpyruvate_Tfrase_dom"/>
</dbReference>
<dbReference type="Gene3D" id="3.65.10.10">
    <property type="entry name" value="Enolpyruvate transferase domain"/>
    <property type="match status" value="2"/>
</dbReference>
<keyword evidence="4 7" id="KW-0808">Transferase</keyword>
<comment type="subcellular location">
    <subcellularLocation>
        <location evidence="7">Cytoplasm</location>
    </subcellularLocation>
</comment>
<feature type="binding site" evidence="7">
    <location>
        <position position="312"/>
    </location>
    <ligand>
        <name>3-phosphoshikimate</name>
        <dbReference type="ChEBI" id="CHEBI:145989"/>
    </ligand>
</feature>
<keyword evidence="5 7" id="KW-0057">Aromatic amino acid biosynthesis</keyword>
<feature type="binding site" evidence="7">
    <location>
        <position position="28"/>
    </location>
    <ligand>
        <name>3-phosphoshikimate</name>
        <dbReference type="ChEBI" id="CHEBI:145989"/>
    </ligand>
</feature>
<feature type="binding site" evidence="7">
    <location>
        <position position="23"/>
    </location>
    <ligand>
        <name>3-phosphoshikimate</name>
        <dbReference type="ChEBI" id="CHEBI:145989"/>
    </ligand>
</feature>
<dbReference type="GO" id="GO:0003866">
    <property type="term" value="F:3-phosphoshikimate 1-carboxyvinyltransferase activity"/>
    <property type="evidence" value="ECO:0007669"/>
    <property type="project" value="UniProtKB-UniRule"/>
</dbReference>
<dbReference type="PANTHER" id="PTHR21090:SF5">
    <property type="entry name" value="PENTAFUNCTIONAL AROM POLYPEPTIDE"/>
    <property type="match status" value="1"/>
</dbReference>
<name>A0A9X1MJ28_9BACT</name>
<keyword evidence="7" id="KW-0963">Cytoplasm</keyword>
<feature type="binding site" evidence="7">
    <location>
        <position position="339"/>
    </location>
    <ligand>
        <name>3-phosphoshikimate</name>
        <dbReference type="ChEBI" id="CHEBI:145989"/>
    </ligand>
</feature>
<evidence type="ECO:0000256" key="1">
    <source>
        <dbReference type="ARBA" id="ARBA00004811"/>
    </source>
</evidence>
<comment type="caution">
    <text evidence="7">Lacks conserved residue(s) required for the propagation of feature annotation.</text>
</comment>
<comment type="subunit">
    <text evidence="7">Monomer.</text>
</comment>
<dbReference type="InterPro" id="IPR006264">
    <property type="entry name" value="EPSP_synthase"/>
</dbReference>
<feature type="binding site" evidence="7">
    <location>
        <position position="172"/>
    </location>
    <ligand>
        <name>phosphoenolpyruvate</name>
        <dbReference type="ChEBI" id="CHEBI:58702"/>
    </ligand>
</feature>
<evidence type="ECO:0000313" key="10">
    <source>
        <dbReference type="Proteomes" id="UP001139103"/>
    </source>
</evidence>
<dbReference type="GO" id="GO:0009423">
    <property type="term" value="P:chorismate biosynthetic process"/>
    <property type="evidence" value="ECO:0007669"/>
    <property type="project" value="UniProtKB-UniRule"/>
</dbReference>
<feature type="binding site" evidence="7">
    <location>
        <position position="409"/>
    </location>
    <ligand>
        <name>phosphoenolpyruvate</name>
        <dbReference type="ChEBI" id="CHEBI:58702"/>
    </ligand>
</feature>
<protein>
    <recommendedName>
        <fullName evidence="7">3-phosphoshikimate 1-carboxyvinyltransferase</fullName>
        <ecNumber evidence="7">2.5.1.19</ecNumber>
    </recommendedName>
    <alternativeName>
        <fullName evidence="7">5-enolpyruvylshikimate-3-phosphate synthase</fullName>
        <shortName evidence="7">EPSP synthase</shortName>
        <shortName evidence="7">EPSPS</shortName>
    </alternativeName>
</protein>
<dbReference type="PANTHER" id="PTHR21090">
    <property type="entry name" value="AROM/DEHYDROQUINATE SYNTHASE"/>
    <property type="match status" value="1"/>
</dbReference>
<organism evidence="9 10">
    <name type="scientific">Blastopirellula sediminis</name>
    <dbReference type="NCBI Taxonomy" id="2894196"/>
    <lineage>
        <taxon>Bacteria</taxon>
        <taxon>Pseudomonadati</taxon>
        <taxon>Planctomycetota</taxon>
        <taxon>Planctomycetia</taxon>
        <taxon>Pirellulales</taxon>
        <taxon>Pirellulaceae</taxon>
        <taxon>Blastopirellula</taxon>
    </lineage>
</organism>
<comment type="function">
    <text evidence="7">Catalyzes the transfer of the enolpyruvyl moiety of phosphoenolpyruvate (PEP) to the 5-hydroxyl of shikimate-3-phosphate (S3P) to produce enolpyruvyl shikimate-3-phosphate and inorganic phosphate.</text>
</comment>
<proteinExistence type="inferred from homology"/>
<dbReference type="GO" id="GO:0008652">
    <property type="term" value="P:amino acid biosynthetic process"/>
    <property type="evidence" value="ECO:0007669"/>
    <property type="project" value="UniProtKB-KW"/>
</dbReference>
<reference evidence="9" key="1">
    <citation type="submission" date="2021-11" db="EMBL/GenBank/DDBJ databases">
        <title>Genome sequence.</title>
        <authorList>
            <person name="Sun Q."/>
        </authorList>
    </citation>
    <scope>NUCLEOTIDE SEQUENCE</scope>
    <source>
        <strain evidence="9">JC732</strain>
    </source>
</reference>
<feature type="binding site" evidence="7">
    <location>
        <position position="124"/>
    </location>
    <ligand>
        <name>phosphoenolpyruvate</name>
        <dbReference type="ChEBI" id="CHEBI:58702"/>
    </ligand>
</feature>
<dbReference type="Proteomes" id="UP001139103">
    <property type="component" value="Unassembled WGS sequence"/>
</dbReference>
<dbReference type="SUPFAM" id="SSF55205">
    <property type="entry name" value="EPT/RTPC-like"/>
    <property type="match status" value="1"/>
</dbReference>
<gene>
    <name evidence="7 9" type="primary">aroA</name>
    <name evidence="9" type="ORF">LOC68_06345</name>
</gene>
<feature type="binding site" evidence="7">
    <location>
        <position position="171"/>
    </location>
    <ligand>
        <name>3-phosphoshikimate</name>
        <dbReference type="ChEBI" id="CHEBI:145989"/>
    </ligand>
</feature>
<dbReference type="InterPro" id="IPR013792">
    <property type="entry name" value="RNA3'P_cycl/enolpyr_Trfase_a/b"/>
</dbReference>
<dbReference type="PIRSF" id="PIRSF000505">
    <property type="entry name" value="EPSPS"/>
    <property type="match status" value="1"/>
</dbReference>
<comment type="pathway">
    <text evidence="1 7">Metabolic intermediate biosynthesis; chorismate biosynthesis; chorismate from D-erythrose 4-phosphate and phosphoenolpyruvate: step 6/7.</text>
</comment>
<dbReference type="CDD" id="cd01556">
    <property type="entry name" value="EPSP_synthase"/>
    <property type="match status" value="1"/>
</dbReference>
<dbReference type="InterPro" id="IPR036968">
    <property type="entry name" value="Enolpyruvate_Tfrase_sf"/>
</dbReference>
<feature type="binding site" evidence="7">
    <location>
        <position position="170"/>
    </location>
    <ligand>
        <name>3-phosphoshikimate</name>
        <dbReference type="ChEBI" id="CHEBI:145989"/>
    </ligand>
</feature>
<comment type="caution">
    <text evidence="9">The sequence shown here is derived from an EMBL/GenBank/DDBJ whole genome shotgun (WGS) entry which is preliminary data.</text>
</comment>
<feature type="binding site" evidence="7">
    <location>
        <position position="96"/>
    </location>
    <ligand>
        <name>phosphoenolpyruvate</name>
        <dbReference type="ChEBI" id="CHEBI:58702"/>
    </ligand>
</feature>
<dbReference type="PROSITE" id="PS00104">
    <property type="entry name" value="EPSP_SYNTHASE_1"/>
    <property type="match status" value="1"/>
</dbReference>
<evidence type="ECO:0000256" key="2">
    <source>
        <dbReference type="ARBA" id="ARBA00009948"/>
    </source>
</evidence>
<evidence type="ECO:0000313" key="9">
    <source>
        <dbReference type="EMBL" id="MCC9628008.1"/>
    </source>
</evidence>
<dbReference type="HAMAP" id="MF_00210">
    <property type="entry name" value="EPSP_synth"/>
    <property type="match status" value="1"/>
</dbReference>
<feature type="binding site" evidence="7">
    <location>
        <position position="23"/>
    </location>
    <ligand>
        <name>phosphoenolpyruvate</name>
        <dbReference type="ChEBI" id="CHEBI:58702"/>
    </ligand>
</feature>
<evidence type="ECO:0000256" key="3">
    <source>
        <dbReference type="ARBA" id="ARBA00022605"/>
    </source>
</evidence>
<dbReference type="EMBL" id="JAJKFT010000004">
    <property type="protein sequence ID" value="MCC9628008.1"/>
    <property type="molecule type" value="Genomic_DNA"/>
</dbReference>
<feature type="active site" description="Proton acceptor" evidence="7">
    <location>
        <position position="312"/>
    </location>
</feature>
<dbReference type="GO" id="GO:0009073">
    <property type="term" value="P:aromatic amino acid family biosynthetic process"/>
    <property type="evidence" value="ECO:0007669"/>
    <property type="project" value="UniProtKB-KW"/>
</dbReference>
<evidence type="ECO:0000256" key="4">
    <source>
        <dbReference type="ARBA" id="ARBA00022679"/>
    </source>
</evidence>
<dbReference type="PROSITE" id="PS00885">
    <property type="entry name" value="EPSP_SYNTHASE_2"/>
    <property type="match status" value="1"/>
</dbReference>
<evidence type="ECO:0000256" key="6">
    <source>
        <dbReference type="ARBA" id="ARBA00044633"/>
    </source>
</evidence>
<feature type="binding site" evidence="7">
    <location>
        <position position="24"/>
    </location>
    <ligand>
        <name>3-phosphoshikimate</name>
        <dbReference type="ChEBI" id="CHEBI:145989"/>
    </ligand>
</feature>
<dbReference type="NCBIfam" id="TIGR01356">
    <property type="entry name" value="aroA"/>
    <property type="match status" value="1"/>
</dbReference>
<comment type="catalytic activity">
    <reaction evidence="6">
        <text>3-phosphoshikimate + phosphoenolpyruvate = 5-O-(1-carboxyvinyl)-3-phosphoshikimate + phosphate</text>
        <dbReference type="Rhea" id="RHEA:21256"/>
        <dbReference type="ChEBI" id="CHEBI:43474"/>
        <dbReference type="ChEBI" id="CHEBI:57701"/>
        <dbReference type="ChEBI" id="CHEBI:58702"/>
        <dbReference type="ChEBI" id="CHEBI:145989"/>
        <dbReference type="EC" id="2.5.1.19"/>
    </reaction>
    <physiologicalReaction direction="left-to-right" evidence="6">
        <dbReference type="Rhea" id="RHEA:21257"/>
    </physiologicalReaction>
</comment>
<keyword evidence="10" id="KW-1185">Reference proteome</keyword>
<feature type="domain" description="Enolpyruvate transferase" evidence="8">
    <location>
        <begin position="11"/>
        <end position="418"/>
    </location>
</feature>
<dbReference type="AlphaFoldDB" id="A0A9X1MJ28"/>
<feature type="binding site" evidence="7">
    <location>
        <position position="198"/>
    </location>
    <ligand>
        <name>3-phosphoshikimate</name>
        <dbReference type="ChEBI" id="CHEBI:145989"/>
    </ligand>
</feature>